<gene>
    <name evidence="1" type="ORF">AQUCO_06700030v1</name>
</gene>
<proteinExistence type="predicted"/>
<evidence type="ECO:0000313" key="2">
    <source>
        <dbReference type="Proteomes" id="UP000230069"/>
    </source>
</evidence>
<name>A0A2G5CBT5_AQUCA</name>
<protein>
    <submittedName>
        <fullName evidence="1">Uncharacterized protein</fullName>
    </submittedName>
</protein>
<accession>A0A2G5CBT5</accession>
<reference evidence="1 2" key="1">
    <citation type="submission" date="2017-09" db="EMBL/GenBank/DDBJ databases">
        <title>WGS assembly of Aquilegia coerulea Goldsmith.</title>
        <authorList>
            <person name="Hodges S."/>
            <person name="Kramer E."/>
            <person name="Nordborg M."/>
            <person name="Tomkins J."/>
            <person name="Borevitz J."/>
            <person name="Derieg N."/>
            <person name="Yan J."/>
            <person name="Mihaltcheva S."/>
            <person name="Hayes R.D."/>
            <person name="Rokhsar D."/>
        </authorList>
    </citation>
    <scope>NUCLEOTIDE SEQUENCE [LARGE SCALE GENOMIC DNA]</scope>
    <source>
        <strain evidence="2">cv. Goldsmith</strain>
    </source>
</reference>
<evidence type="ECO:0000313" key="1">
    <source>
        <dbReference type="EMBL" id="PIA28725.1"/>
    </source>
</evidence>
<keyword evidence="2" id="KW-1185">Reference proteome</keyword>
<dbReference type="EMBL" id="KZ305084">
    <property type="protein sequence ID" value="PIA28725.1"/>
    <property type="molecule type" value="Genomic_DNA"/>
</dbReference>
<sequence>MGDGFGSSSVSKLINLGSVDCQFHLEHEKLVMLKTQPYPFLINLNLQSKYFQQLVLKKNHTFYSMLGIKMKEYEFQLIAISKIV</sequence>
<dbReference type="InParanoid" id="A0A2G5CBT5"/>
<dbReference type="AlphaFoldDB" id="A0A2G5CBT5"/>
<dbReference type="Proteomes" id="UP000230069">
    <property type="component" value="Unassembled WGS sequence"/>
</dbReference>
<organism evidence="1 2">
    <name type="scientific">Aquilegia coerulea</name>
    <name type="common">Rocky mountain columbine</name>
    <dbReference type="NCBI Taxonomy" id="218851"/>
    <lineage>
        <taxon>Eukaryota</taxon>
        <taxon>Viridiplantae</taxon>
        <taxon>Streptophyta</taxon>
        <taxon>Embryophyta</taxon>
        <taxon>Tracheophyta</taxon>
        <taxon>Spermatophyta</taxon>
        <taxon>Magnoliopsida</taxon>
        <taxon>Ranunculales</taxon>
        <taxon>Ranunculaceae</taxon>
        <taxon>Thalictroideae</taxon>
        <taxon>Aquilegia</taxon>
    </lineage>
</organism>